<accession>A0A5C4T8H8</accession>
<dbReference type="PANTHER" id="PTHR30204:SF69">
    <property type="entry name" value="MERR-FAMILY TRANSCRIPTIONAL REGULATOR"/>
    <property type="match status" value="1"/>
</dbReference>
<sequence length="234" mass="27503">MPIRPIDIARKLNISTSALRHYEEWGIVPPVERGANGYRLYTEEHVAYFECIRTLNLGFGMDITKEVLIRVQKKQVEQVMWQITEQQAMLLQDKISTERAIQMLETKELELVDKKGRSRYMSIGEVSEQTKIPSTAIRHWEKMGLIAIPRDQENGYRRFSASHVRQALVIHVLRRSIWSLEVIKQVLDDLNHNHVERARQIAQQSLRNLNQKSQFQMKGIHTLYRLLHLLKLID</sequence>
<dbReference type="OrthoDB" id="122388at2"/>
<name>A0A5C4T8H8_9BACL</name>
<feature type="domain" description="HTH merR-type" evidence="5">
    <location>
        <begin position="1"/>
        <end position="70"/>
    </location>
</feature>
<proteinExistence type="predicted"/>
<dbReference type="InterPro" id="IPR009061">
    <property type="entry name" value="DNA-bd_dom_put_sf"/>
</dbReference>
<feature type="domain" description="HTH merR-type" evidence="5">
    <location>
        <begin position="120"/>
        <end position="189"/>
    </location>
</feature>
<dbReference type="Pfam" id="PF13411">
    <property type="entry name" value="MerR_1"/>
    <property type="match status" value="1"/>
</dbReference>
<evidence type="ECO:0000313" key="6">
    <source>
        <dbReference type="EMBL" id="TNJ64850.1"/>
    </source>
</evidence>
<evidence type="ECO:0000256" key="3">
    <source>
        <dbReference type="ARBA" id="ARBA00023125"/>
    </source>
</evidence>
<keyword evidence="3" id="KW-0238">DNA-binding</keyword>
<protein>
    <submittedName>
        <fullName evidence="6">MerR family transcriptional regulator</fullName>
    </submittedName>
</protein>
<evidence type="ECO:0000256" key="4">
    <source>
        <dbReference type="ARBA" id="ARBA00023163"/>
    </source>
</evidence>
<dbReference type="GO" id="GO:0003677">
    <property type="term" value="F:DNA binding"/>
    <property type="evidence" value="ECO:0007669"/>
    <property type="project" value="UniProtKB-KW"/>
</dbReference>
<keyword evidence="7" id="KW-1185">Reference proteome</keyword>
<keyword evidence="1" id="KW-0678">Repressor</keyword>
<dbReference type="SUPFAM" id="SSF46955">
    <property type="entry name" value="Putative DNA-binding domain"/>
    <property type="match status" value="2"/>
</dbReference>
<dbReference type="AlphaFoldDB" id="A0A5C4T8H8"/>
<dbReference type="SMART" id="SM00422">
    <property type="entry name" value="HTH_MERR"/>
    <property type="match status" value="2"/>
</dbReference>
<gene>
    <name evidence="6" type="ORF">FE784_18580</name>
</gene>
<evidence type="ECO:0000313" key="7">
    <source>
        <dbReference type="Proteomes" id="UP000307943"/>
    </source>
</evidence>
<dbReference type="Pfam" id="PF00376">
    <property type="entry name" value="MerR"/>
    <property type="match status" value="1"/>
</dbReference>
<evidence type="ECO:0000259" key="5">
    <source>
        <dbReference type="PROSITE" id="PS50937"/>
    </source>
</evidence>
<dbReference type="PROSITE" id="PS50937">
    <property type="entry name" value="HTH_MERR_2"/>
    <property type="match status" value="2"/>
</dbReference>
<dbReference type="Proteomes" id="UP000307943">
    <property type="component" value="Unassembled WGS sequence"/>
</dbReference>
<reference evidence="6 7" key="1">
    <citation type="submission" date="2019-05" db="EMBL/GenBank/DDBJ databases">
        <title>We sequenced the genome of Paenibacillus hemerocallicola KCTC 33185 for further insight into its adaptation and study the phylogeny of Paenibacillus.</title>
        <authorList>
            <person name="Narsing Rao M.P."/>
        </authorList>
    </citation>
    <scope>NUCLEOTIDE SEQUENCE [LARGE SCALE GENOMIC DNA]</scope>
    <source>
        <strain evidence="6 7">KCTC 33185</strain>
    </source>
</reference>
<keyword evidence="2" id="KW-0805">Transcription regulation</keyword>
<dbReference type="PANTHER" id="PTHR30204">
    <property type="entry name" value="REDOX-CYCLING DRUG-SENSING TRANSCRIPTIONAL ACTIVATOR SOXR"/>
    <property type="match status" value="1"/>
</dbReference>
<evidence type="ECO:0000256" key="1">
    <source>
        <dbReference type="ARBA" id="ARBA00022491"/>
    </source>
</evidence>
<evidence type="ECO:0000256" key="2">
    <source>
        <dbReference type="ARBA" id="ARBA00023015"/>
    </source>
</evidence>
<dbReference type="Gene3D" id="1.10.1660.10">
    <property type="match status" value="2"/>
</dbReference>
<dbReference type="InterPro" id="IPR047057">
    <property type="entry name" value="MerR_fam"/>
</dbReference>
<dbReference type="EMBL" id="VDCQ01000025">
    <property type="protein sequence ID" value="TNJ64850.1"/>
    <property type="molecule type" value="Genomic_DNA"/>
</dbReference>
<keyword evidence="4" id="KW-0804">Transcription</keyword>
<dbReference type="InterPro" id="IPR000551">
    <property type="entry name" value="MerR-type_HTH_dom"/>
</dbReference>
<comment type="caution">
    <text evidence="6">The sequence shown here is derived from an EMBL/GenBank/DDBJ whole genome shotgun (WGS) entry which is preliminary data.</text>
</comment>
<dbReference type="RefSeq" id="WP_139603724.1">
    <property type="nucleotide sequence ID" value="NZ_VDCQ01000025.1"/>
</dbReference>
<organism evidence="6 7">
    <name type="scientific">Paenibacillus hemerocallicola</name>
    <dbReference type="NCBI Taxonomy" id="1172614"/>
    <lineage>
        <taxon>Bacteria</taxon>
        <taxon>Bacillati</taxon>
        <taxon>Bacillota</taxon>
        <taxon>Bacilli</taxon>
        <taxon>Bacillales</taxon>
        <taxon>Paenibacillaceae</taxon>
        <taxon>Paenibacillus</taxon>
    </lineage>
</organism>
<dbReference type="GO" id="GO:0003700">
    <property type="term" value="F:DNA-binding transcription factor activity"/>
    <property type="evidence" value="ECO:0007669"/>
    <property type="project" value="InterPro"/>
</dbReference>